<dbReference type="PROSITE" id="PS01217">
    <property type="entry name" value="SUCCINYL_COA_LIG_3"/>
    <property type="match status" value="1"/>
</dbReference>
<dbReference type="Proteomes" id="UP000076486">
    <property type="component" value="Unassembled WGS sequence"/>
</dbReference>
<accession>A0A161XZG8</accession>
<feature type="signal peptide" evidence="2">
    <location>
        <begin position="1"/>
        <end position="33"/>
    </location>
</feature>
<dbReference type="Pfam" id="PF04830">
    <property type="entry name" value="DUF637"/>
    <property type="match status" value="1"/>
</dbReference>
<dbReference type="PATRIC" id="fig|1365248.3.peg.4660"/>
<dbReference type="GO" id="GO:0000166">
    <property type="term" value="F:nucleotide binding"/>
    <property type="evidence" value="ECO:0007669"/>
    <property type="project" value="UniProtKB-KW"/>
</dbReference>
<name>A0A161XZG8_9GAMM</name>
<feature type="chain" id="PRO_5007829932" description="DUF637 domain-containing protein" evidence="2">
    <location>
        <begin position="34"/>
        <end position="1658"/>
    </location>
</feature>
<protein>
    <recommendedName>
        <fullName evidence="3">DUF637 domain-containing protein</fullName>
    </recommendedName>
</protein>
<comment type="caution">
    <text evidence="4">The sequence shown here is derived from an EMBL/GenBank/DDBJ whole genome shotgun (WGS) entry which is preliminary data.</text>
</comment>
<sequence length="1658" mass="181394">MENIKRSFWHKATSYGMAFFMMLQLTLPSVASAMTSVSSGQVEHDLTSEQMFIRSVVSDYLYQRSSYIPKPSSSYGNQSIAEFHSKLKTSAIYRLPNVMETDYIPIVGDITIIIPQERTTYPLQKQVGDSFVQKKLIGEQIKRLIGRTYYKDTFTSEEQQINQLYVNAMTVAKRASFTNMFGAQLPSNIADTLNIDFIWPESRNIGGNYVLVPVVHLRTSVVNSQSIDGTHTVEFRKSNASFKSATISNADLKIQRDASFSTINDLVIGSKSSITLSKDASKIYAGVSYMDDGHGNIKGVASGTLFNYGQINAERNVSIVAGNYEQKTLAHRFKTPHGYEDHLGRVASINAGGGISIQTFNDIELVGAQLNANGGSITLTADGNIKIGSTPLTHSSEFKVGQYDKKKEGISYYQSVLSASDTIQLLAKGELEISGAEFLADTGLIELMGANGVTIVNDVNSESYNASDSQGSSTDIIQELKSIAVTAALDAGKGVIIRSPLGDIKLQGVQIHSQDGANISAESGKVELLLAQDTYKYYRHSKQENFWRIKTRTEDEQRERPIYNTITGGVEINAAQGIELELAKIDGQPDPSLSTLKQEFNKHQGLKWMTTLAEKSNLRCPSVPDHTLDYGYLSNGSYNLYKELQLKRESCLNESTVDIAFKALKDHRTVDTTRSLTPAAMAIIAIAVSVAMGPGGFELVGAEGAKLSATTLGKSITTVIGQEAFAAGVISIATQAASSLAIGRGLDGTVKDLLSSDGIRATATAIVTAGLADKYLPDIALDTSYDLFNQIGDAIVHSSMNATVNWAIQGGSLSELDNQIVAGVKSFAVQRLGQAFVKKIDATFDVFSNKNAEYAMNYIAHAFSGCVVGIISGEANSTPDHDKSKSCTINAGASVLGRYIGVKKAEADQKYNEFKSYEKKFHDNFSEKLLNSDLTHNQVSAIVDDASQGATRAFLNKYGTDELARLYAGLLTFLSGAGAEHINMAANTAGAQTQAVISLMYAKHLSIEAQHILRVRDANFDNSSQMPTRQQINDVLASFNEDVVLKQKGIQSRLISAEEYKELIIATLQENNIHGNELNKVLETVDIDSLTQSLEKATYDLARLGKTFTCSPNSSMLKCDKYLLEAFGLGDQIDDRRLLDRAAAARGTQKGPTEVQKLVAEMTLAIQPVAQPIDEIAVALVKEYGDAIEQASGVLMVLDMIKAPIASAAKLALNQTPLVQQYEDAIGRLHTQAVTYVAQGSDKLQPGDVSSTLSGMLIAGEIAVSVATLPKTVRDLNVSKAMFQNEGMVVLREYPRPCGAGLRSASQYSAFDSYDSTYEESYQESYPSELDPYQVTAYSAYTPMSSGCNANIKNVETPSGTFIRFDANNKAASWEEFKALNPNTSLKEFDFYDNAFNQEKVFNPDTKRFVTVVDGKQITKTANNLIQPQSFSMIDMNVTNKSVTDRDGTTHTYQQVSDAKRRIEKRKKEIQKLFPETYTKNAEYKSLLNEGRKYSERGGTIAGKAAMEYIGNEKNANVRSILAEYPDGTLNSNFDDIIEIEISGVKTYAVIENKGGSAILGTRIATDDTGKTIRAQQGTKEYHYSLLESMEAKLANMKNDPRRGHDPEFNRGYQAVQEMYNTIKNSPVEFYHVSQTYDAYGNPAEIKINRHPDIPGRQ</sequence>
<evidence type="ECO:0000256" key="2">
    <source>
        <dbReference type="SAM" id="SignalP"/>
    </source>
</evidence>
<dbReference type="InterPro" id="IPR006915">
    <property type="entry name" value="DUF637_hemagglutn_put"/>
</dbReference>
<proteinExistence type="predicted"/>
<reference evidence="4 5" key="1">
    <citation type="submission" date="2013-07" db="EMBL/GenBank/DDBJ databases">
        <title>Comparative Genomic and Metabolomic Analysis of Twelve Strains of Pseudoalteromonas luteoviolacea.</title>
        <authorList>
            <person name="Vynne N.G."/>
            <person name="Mansson M."/>
            <person name="Gram L."/>
        </authorList>
    </citation>
    <scope>NUCLEOTIDE SEQUENCE [LARGE SCALE GENOMIC DNA]</scope>
    <source>
        <strain evidence="4 5">CPMOR-1</strain>
    </source>
</reference>
<evidence type="ECO:0000256" key="1">
    <source>
        <dbReference type="ARBA" id="ARBA00022741"/>
    </source>
</evidence>
<gene>
    <name evidence="4" type="ORF">N473_03990</name>
</gene>
<evidence type="ECO:0000313" key="4">
    <source>
        <dbReference type="EMBL" id="KZN59331.1"/>
    </source>
</evidence>
<organism evidence="4 5">
    <name type="scientific">Pseudoalteromonas luteoviolacea CPMOR-1</name>
    <dbReference type="NCBI Taxonomy" id="1365248"/>
    <lineage>
        <taxon>Bacteria</taxon>
        <taxon>Pseudomonadati</taxon>
        <taxon>Pseudomonadota</taxon>
        <taxon>Gammaproteobacteria</taxon>
        <taxon>Alteromonadales</taxon>
        <taxon>Pseudoalteromonadaceae</taxon>
        <taxon>Pseudoalteromonas</taxon>
    </lineage>
</organism>
<feature type="domain" description="DUF637" evidence="3">
    <location>
        <begin position="724"/>
        <end position="874"/>
    </location>
</feature>
<keyword evidence="1" id="KW-0547">Nucleotide-binding</keyword>
<dbReference type="EMBL" id="AUYC01000062">
    <property type="protein sequence ID" value="KZN59331.1"/>
    <property type="molecule type" value="Genomic_DNA"/>
</dbReference>
<evidence type="ECO:0000259" key="3">
    <source>
        <dbReference type="Pfam" id="PF04830"/>
    </source>
</evidence>
<evidence type="ECO:0000313" key="5">
    <source>
        <dbReference type="Proteomes" id="UP000076486"/>
    </source>
</evidence>
<keyword evidence="2" id="KW-0732">Signal</keyword>
<dbReference type="InterPro" id="IPR017866">
    <property type="entry name" value="Succ-CoA_synthase_bsu_CS"/>
</dbReference>
<dbReference type="InterPro" id="IPR049762">
    <property type="entry name" value="PoNe_dom"/>
</dbReference>
<dbReference type="CDD" id="cd20739">
    <property type="entry name" value="PoNe_DUF637"/>
    <property type="match status" value="1"/>
</dbReference>